<dbReference type="Pfam" id="PF00160">
    <property type="entry name" value="Pro_isomerase"/>
    <property type="match status" value="1"/>
</dbReference>
<dbReference type="PANTHER" id="PTHR45625">
    <property type="entry name" value="PEPTIDYL-PROLYL CIS-TRANS ISOMERASE-RELATED"/>
    <property type="match status" value="1"/>
</dbReference>
<evidence type="ECO:0000256" key="4">
    <source>
        <dbReference type="RuleBase" id="RU363019"/>
    </source>
</evidence>
<name>A0A4Y3WAZ2_NITWI</name>
<feature type="domain" description="PPIase cyclophilin-type" evidence="5">
    <location>
        <begin position="39"/>
        <end position="184"/>
    </location>
</feature>
<dbReference type="RefSeq" id="WP_141383015.1">
    <property type="nucleotide sequence ID" value="NZ_BJNF01000027.1"/>
</dbReference>
<dbReference type="Proteomes" id="UP000318825">
    <property type="component" value="Unassembled WGS sequence"/>
</dbReference>
<dbReference type="InterPro" id="IPR020892">
    <property type="entry name" value="Cyclophilin-type_PPIase_CS"/>
</dbReference>
<dbReference type="EMBL" id="BJNF01000027">
    <property type="protein sequence ID" value="GEC15281.1"/>
    <property type="molecule type" value="Genomic_DNA"/>
</dbReference>
<organism evidence="6 7">
    <name type="scientific">Nitrobacter winogradskyi</name>
    <name type="common">Nitrobacter agilis</name>
    <dbReference type="NCBI Taxonomy" id="913"/>
    <lineage>
        <taxon>Bacteria</taxon>
        <taxon>Pseudomonadati</taxon>
        <taxon>Pseudomonadota</taxon>
        <taxon>Alphaproteobacteria</taxon>
        <taxon>Hyphomicrobiales</taxon>
        <taxon>Nitrobacteraceae</taxon>
        <taxon>Nitrobacter</taxon>
    </lineage>
</organism>
<evidence type="ECO:0000313" key="6">
    <source>
        <dbReference type="EMBL" id="GEC15281.1"/>
    </source>
</evidence>
<keyword evidence="3 4" id="KW-0413">Isomerase</keyword>
<evidence type="ECO:0000313" key="7">
    <source>
        <dbReference type="Proteomes" id="UP000318825"/>
    </source>
</evidence>
<dbReference type="GO" id="GO:0003755">
    <property type="term" value="F:peptidyl-prolyl cis-trans isomerase activity"/>
    <property type="evidence" value="ECO:0007669"/>
    <property type="project" value="UniProtKB-UniRule"/>
</dbReference>
<dbReference type="PRINTS" id="PR00153">
    <property type="entry name" value="CSAPPISMRASE"/>
</dbReference>
<dbReference type="SUPFAM" id="SSF50891">
    <property type="entry name" value="Cyclophilin-like"/>
    <property type="match status" value="1"/>
</dbReference>
<dbReference type="AlphaFoldDB" id="A0A4Y3WAZ2"/>
<feature type="chain" id="PRO_5021511883" description="Peptidyl-prolyl cis-trans isomerase" evidence="4">
    <location>
        <begin position="20"/>
        <end position="186"/>
    </location>
</feature>
<dbReference type="CDD" id="cd00317">
    <property type="entry name" value="cyclophilin"/>
    <property type="match status" value="1"/>
</dbReference>
<keyword evidence="4" id="KW-0732">Signal</keyword>
<dbReference type="InterPro" id="IPR044666">
    <property type="entry name" value="Cyclophilin_A-like"/>
</dbReference>
<dbReference type="InterPro" id="IPR029000">
    <property type="entry name" value="Cyclophilin-like_dom_sf"/>
</dbReference>
<dbReference type="PROSITE" id="PS00170">
    <property type="entry name" value="CSA_PPIASE_1"/>
    <property type="match status" value="1"/>
</dbReference>
<dbReference type="PROSITE" id="PS50072">
    <property type="entry name" value="CSA_PPIASE_2"/>
    <property type="match status" value="1"/>
</dbReference>
<dbReference type="InterPro" id="IPR002130">
    <property type="entry name" value="Cyclophilin-type_PPIase_dom"/>
</dbReference>
<keyword evidence="2 4" id="KW-0697">Rotamase</keyword>
<comment type="catalytic activity">
    <reaction evidence="4">
        <text>[protein]-peptidylproline (omega=180) = [protein]-peptidylproline (omega=0)</text>
        <dbReference type="Rhea" id="RHEA:16237"/>
        <dbReference type="Rhea" id="RHEA-COMP:10747"/>
        <dbReference type="Rhea" id="RHEA-COMP:10748"/>
        <dbReference type="ChEBI" id="CHEBI:83833"/>
        <dbReference type="ChEBI" id="CHEBI:83834"/>
        <dbReference type="EC" id="5.2.1.8"/>
    </reaction>
</comment>
<evidence type="ECO:0000256" key="1">
    <source>
        <dbReference type="ARBA" id="ARBA00007365"/>
    </source>
</evidence>
<proteinExistence type="inferred from homology"/>
<evidence type="ECO:0000259" key="5">
    <source>
        <dbReference type="PROSITE" id="PS50072"/>
    </source>
</evidence>
<evidence type="ECO:0000256" key="3">
    <source>
        <dbReference type="ARBA" id="ARBA00023235"/>
    </source>
</evidence>
<accession>A0A4Y3WAZ2</accession>
<dbReference type="OrthoDB" id="9807797at2"/>
<dbReference type="GO" id="GO:0006457">
    <property type="term" value="P:protein folding"/>
    <property type="evidence" value="ECO:0007669"/>
    <property type="project" value="InterPro"/>
</dbReference>
<evidence type="ECO:0000256" key="2">
    <source>
        <dbReference type="ARBA" id="ARBA00023110"/>
    </source>
</evidence>
<comment type="function">
    <text evidence="4">PPIases accelerate the folding of proteins. It catalyzes the cis-trans isomerization of proline imidic peptide bonds in oligopeptides.</text>
</comment>
<reference evidence="6 7" key="1">
    <citation type="submission" date="2019-06" db="EMBL/GenBank/DDBJ databases">
        <title>Whole genome shotgun sequence of Nitrobacter winogradskyi NBRC 14297.</title>
        <authorList>
            <person name="Hosoyama A."/>
            <person name="Uohara A."/>
            <person name="Ohji S."/>
            <person name="Ichikawa N."/>
        </authorList>
    </citation>
    <scope>NUCLEOTIDE SEQUENCE [LARGE SCALE GENOMIC DNA]</scope>
    <source>
        <strain evidence="6 7">NBRC 14297</strain>
    </source>
</reference>
<feature type="signal peptide" evidence="4">
    <location>
        <begin position="1"/>
        <end position="19"/>
    </location>
</feature>
<dbReference type="PANTHER" id="PTHR45625:SF4">
    <property type="entry name" value="PEPTIDYLPROLYL ISOMERASE DOMAIN AND WD REPEAT-CONTAINING PROTEIN 1"/>
    <property type="match status" value="1"/>
</dbReference>
<comment type="similarity">
    <text evidence="1 4">Belongs to the cyclophilin-type PPIase family.</text>
</comment>
<dbReference type="EC" id="5.2.1.8" evidence="4"/>
<comment type="caution">
    <text evidence="6">The sequence shown here is derived from an EMBL/GenBank/DDBJ whole genome shotgun (WGS) entry which is preliminary data.</text>
</comment>
<sequence>MIRILGLVAALMFVFPALAQPLPAGLDKQNAIVIDTTKGQIVIKLRSDIAPKHAERIKQLARDGFYNNVPFHRVMDGFMAQTGDGKNFNGTGGSKYPNLQAEFSNVPFKRGVVGMARAGSPDSANSQFFICFADASFLNGKYTVVGDVVAGMDVVDKLKKAPAGSSSGTVTDPDKMLKVQVASDVK</sequence>
<protein>
    <recommendedName>
        <fullName evidence="4">Peptidyl-prolyl cis-trans isomerase</fullName>
        <shortName evidence="4">PPIase</shortName>
        <ecNumber evidence="4">5.2.1.8</ecNumber>
    </recommendedName>
</protein>
<dbReference type="Gene3D" id="2.40.100.10">
    <property type="entry name" value="Cyclophilin-like"/>
    <property type="match status" value="1"/>
</dbReference>
<gene>
    <name evidence="6" type="ORF">NWI01_11730</name>
</gene>